<accession>A0A915EEU8</accession>
<organism evidence="3 4">
    <name type="scientific">Ditylenchus dipsaci</name>
    <dbReference type="NCBI Taxonomy" id="166011"/>
    <lineage>
        <taxon>Eukaryota</taxon>
        <taxon>Metazoa</taxon>
        <taxon>Ecdysozoa</taxon>
        <taxon>Nematoda</taxon>
        <taxon>Chromadorea</taxon>
        <taxon>Rhabditida</taxon>
        <taxon>Tylenchina</taxon>
        <taxon>Tylenchomorpha</taxon>
        <taxon>Sphaerularioidea</taxon>
        <taxon>Anguinidae</taxon>
        <taxon>Anguininae</taxon>
        <taxon>Ditylenchus</taxon>
    </lineage>
</organism>
<dbReference type="WBParaSite" id="jg5344.2">
    <property type="protein sequence ID" value="jg5344.2"/>
    <property type="gene ID" value="jg5344"/>
</dbReference>
<dbReference type="AlphaFoldDB" id="A0A915EEU8"/>
<feature type="region of interest" description="Disordered" evidence="1">
    <location>
        <begin position="66"/>
        <end position="147"/>
    </location>
</feature>
<sequence>MSSPQPLPLLLNVLAWLLGWLIKFFHLAKYLAFCRCIRGRTGLREVEEKSNKNFNVRYLGKFSAASAAEEDDEQSEPFLRSWSGATRSDGEKQAVGDGEHGVGDVCGAETGSLERRPARWQREKHMWPGKQPSDKGPLLSDHRDGDKGDIMVTSTPQLIHDSPKNSSVLDEEPSASQRLANFLSRPFHRLNKPLKRTKSVSKIDRPHQSANALPELSKCSEENLVLHPDLRPIYGYSCAPSTANTGPMSMYCDPTAPFHSLNSAANNKNGFLGVDQHKLRPTRSHENLMVNQHPSLMFDFSSPNNRLQPIHPSVLNVPNCFKVNDEIYSCTSPQARTRWIERPLITSRSIT</sequence>
<reference evidence="4" key="1">
    <citation type="submission" date="2022-11" db="UniProtKB">
        <authorList>
            <consortium name="WormBaseParasite"/>
        </authorList>
    </citation>
    <scope>IDENTIFICATION</scope>
</reference>
<feature type="compositionally biased region" description="Basic and acidic residues" evidence="1">
    <location>
        <begin position="112"/>
        <end position="126"/>
    </location>
</feature>
<dbReference type="Proteomes" id="UP000887574">
    <property type="component" value="Unplaced"/>
</dbReference>
<dbReference type="Pfam" id="PF25321">
    <property type="entry name" value="PH_RASGAP"/>
    <property type="match status" value="1"/>
</dbReference>
<feature type="domain" description="Ras/Rap GTPase-activating protein SynGAP-like PH" evidence="2">
    <location>
        <begin position="276"/>
        <end position="341"/>
    </location>
</feature>
<protein>
    <submittedName>
        <fullName evidence="4">Ras GTPase-activating protein</fullName>
    </submittedName>
</protein>
<name>A0A915EEU8_9BILA</name>
<evidence type="ECO:0000313" key="4">
    <source>
        <dbReference type="WBParaSite" id="jg5344.2"/>
    </source>
</evidence>
<keyword evidence="3" id="KW-1185">Reference proteome</keyword>
<feature type="compositionally biased region" description="Basic and acidic residues" evidence="1">
    <location>
        <begin position="88"/>
        <end position="102"/>
    </location>
</feature>
<evidence type="ECO:0000259" key="2">
    <source>
        <dbReference type="Pfam" id="PF25321"/>
    </source>
</evidence>
<evidence type="ECO:0000313" key="3">
    <source>
        <dbReference type="Proteomes" id="UP000887574"/>
    </source>
</evidence>
<evidence type="ECO:0000256" key="1">
    <source>
        <dbReference type="SAM" id="MobiDB-lite"/>
    </source>
</evidence>
<proteinExistence type="predicted"/>
<dbReference type="InterPro" id="IPR057606">
    <property type="entry name" value="SynGAP1-like_PH"/>
</dbReference>